<dbReference type="AlphaFoldDB" id="A0A7Z7II90"/>
<evidence type="ECO:0000313" key="2">
    <source>
        <dbReference type="EMBL" id="SOJ54041.1"/>
    </source>
</evidence>
<accession>A0A7Z7II90</accession>
<evidence type="ECO:0000256" key="1">
    <source>
        <dbReference type="SAM" id="MobiDB-lite"/>
    </source>
</evidence>
<dbReference type="EMBL" id="OCTY01000002">
    <property type="protein sequence ID" value="SOJ54041.1"/>
    <property type="molecule type" value="Genomic_DNA"/>
</dbReference>
<gene>
    <name evidence="2" type="ORF">MSIMFB_01538</name>
</gene>
<dbReference type="Proteomes" id="UP000554965">
    <property type="component" value="Unassembled WGS sequence"/>
</dbReference>
<proteinExistence type="predicted"/>
<organism evidence="2 3">
    <name type="scientific">Mycobacterium simulans</name>
    <dbReference type="NCBI Taxonomy" id="627089"/>
    <lineage>
        <taxon>Bacteria</taxon>
        <taxon>Bacillati</taxon>
        <taxon>Actinomycetota</taxon>
        <taxon>Actinomycetes</taxon>
        <taxon>Mycobacteriales</taxon>
        <taxon>Mycobacteriaceae</taxon>
        <taxon>Mycobacterium</taxon>
    </lineage>
</organism>
<evidence type="ECO:0000313" key="3">
    <source>
        <dbReference type="Proteomes" id="UP000554965"/>
    </source>
</evidence>
<comment type="caution">
    <text evidence="2">The sequence shown here is derived from an EMBL/GenBank/DDBJ whole genome shotgun (WGS) entry which is preliminary data.</text>
</comment>
<reference evidence="2 3" key="1">
    <citation type="submission" date="2017-10" db="EMBL/GenBank/DDBJ databases">
        <authorList>
            <consortium name="Urmite Genomes"/>
        </authorList>
    </citation>
    <scope>NUCLEOTIDE SEQUENCE [LARGE SCALE GENOMIC DNA]</scope>
    <source>
        <strain evidence="2 3">FB-527</strain>
    </source>
</reference>
<keyword evidence="3" id="KW-1185">Reference proteome</keyword>
<protein>
    <submittedName>
        <fullName evidence="2">Uncharacterized protein</fullName>
    </submittedName>
</protein>
<name>A0A7Z7II90_9MYCO</name>
<sequence length="58" mass="5698">MIRTRIAAAARAAVLGVVGAAAALGLAIGTTTAVAKTAETSRYLSPSSSDRGPPATTR</sequence>
<feature type="region of interest" description="Disordered" evidence="1">
    <location>
        <begin position="38"/>
        <end position="58"/>
    </location>
</feature>